<protein>
    <submittedName>
        <fullName evidence="6">IclR family transcriptional regulator</fullName>
    </submittedName>
</protein>
<evidence type="ECO:0000259" key="5">
    <source>
        <dbReference type="PROSITE" id="PS51078"/>
    </source>
</evidence>
<keyword evidence="2" id="KW-0238">DNA-binding</keyword>
<dbReference type="PROSITE" id="PS51077">
    <property type="entry name" value="HTH_ICLR"/>
    <property type="match status" value="1"/>
</dbReference>
<feature type="domain" description="IclR-ED" evidence="5">
    <location>
        <begin position="66"/>
        <end position="245"/>
    </location>
</feature>
<evidence type="ECO:0000259" key="4">
    <source>
        <dbReference type="PROSITE" id="PS51077"/>
    </source>
</evidence>
<dbReference type="Pfam" id="PF09339">
    <property type="entry name" value="HTH_IclR"/>
    <property type="match status" value="1"/>
</dbReference>
<dbReference type="InterPro" id="IPR005471">
    <property type="entry name" value="Tscrpt_reg_IclR_N"/>
</dbReference>
<dbReference type="PROSITE" id="PS51078">
    <property type="entry name" value="ICLR_ED"/>
    <property type="match status" value="1"/>
</dbReference>
<dbReference type="InterPro" id="IPR029016">
    <property type="entry name" value="GAF-like_dom_sf"/>
</dbReference>
<name>A0ABU7FMD8_9ACTN</name>
<dbReference type="CDD" id="cd00090">
    <property type="entry name" value="HTH_ARSR"/>
    <property type="match status" value="1"/>
</dbReference>
<dbReference type="Proteomes" id="UP001333996">
    <property type="component" value="Unassembled WGS sequence"/>
</dbReference>
<dbReference type="SUPFAM" id="SSF46785">
    <property type="entry name" value="Winged helix' DNA-binding domain"/>
    <property type="match status" value="1"/>
</dbReference>
<evidence type="ECO:0000256" key="3">
    <source>
        <dbReference type="ARBA" id="ARBA00023163"/>
    </source>
</evidence>
<evidence type="ECO:0000256" key="1">
    <source>
        <dbReference type="ARBA" id="ARBA00023015"/>
    </source>
</evidence>
<dbReference type="InterPro" id="IPR014757">
    <property type="entry name" value="Tscrpt_reg_IclR_C"/>
</dbReference>
<dbReference type="Pfam" id="PF01614">
    <property type="entry name" value="IclR_C"/>
    <property type="match status" value="1"/>
</dbReference>
<sequence length="268" mass="28309">MSGVQSVARAMAVLEELAQSGATGVNELARKLDLAPSTVQRLLGALSEVGVVEQDPSDRSYRVALRLFQWGQAPMRRLRLRELAKPHMQELAAEVGETIALGVLDGAHVMHVEWIPARHLVHPRINIGERTPAISSSMGQCLIAWLPQRQRLDIAMEAAASAGSPSDPAAAEDVLATVRARGFAVVADPRANVCTIAVPLRARDGQAVGALGIGGPQTRFPIDHAMSIAPRLIEVGAAISDYYGTLLAVPANGSGVLTGEVHDSTGTF</sequence>
<evidence type="ECO:0000256" key="2">
    <source>
        <dbReference type="ARBA" id="ARBA00023125"/>
    </source>
</evidence>
<keyword evidence="3" id="KW-0804">Transcription</keyword>
<dbReference type="InterPro" id="IPR036390">
    <property type="entry name" value="WH_DNA-bd_sf"/>
</dbReference>
<evidence type="ECO:0000313" key="6">
    <source>
        <dbReference type="EMBL" id="MED7825267.1"/>
    </source>
</evidence>
<keyword evidence="7" id="KW-1185">Reference proteome</keyword>
<dbReference type="InterPro" id="IPR011991">
    <property type="entry name" value="ArsR-like_HTH"/>
</dbReference>
<comment type="caution">
    <text evidence="6">The sequence shown here is derived from an EMBL/GenBank/DDBJ whole genome shotgun (WGS) entry which is preliminary data.</text>
</comment>
<dbReference type="InterPro" id="IPR036388">
    <property type="entry name" value="WH-like_DNA-bd_sf"/>
</dbReference>
<dbReference type="EMBL" id="JAYWVC010000102">
    <property type="protein sequence ID" value="MED7825267.1"/>
    <property type="molecule type" value="Genomic_DNA"/>
</dbReference>
<dbReference type="RefSeq" id="WP_329509682.1">
    <property type="nucleotide sequence ID" value="NZ_BAAAYZ010000215.1"/>
</dbReference>
<reference evidence="6" key="1">
    <citation type="submission" date="2024-01" db="EMBL/GenBank/DDBJ databases">
        <title>First draft genome sequence data of TA4-1, the type strain of Gram-positive actinobacterium Streptomyces chiangmaiensis.</title>
        <authorList>
            <person name="Yasawong M."/>
            <person name="Nantapong N."/>
        </authorList>
    </citation>
    <scope>NUCLEOTIDE SEQUENCE</scope>
    <source>
        <strain evidence="6">TA4-1</strain>
    </source>
</reference>
<organism evidence="6 7">
    <name type="scientific">Streptomyces chiangmaiensis</name>
    <dbReference type="NCBI Taxonomy" id="766497"/>
    <lineage>
        <taxon>Bacteria</taxon>
        <taxon>Bacillati</taxon>
        <taxon>Actinomycetota</taxon>
        <taxon>Actinomycetes</taxon>
        <taxon>Kitasatosporales</taxon>
        <taxon>Streptomycetaceae</taxon>
        <taxon>Streptomyces</taxon>
    </lineage>
</organism>
<gene>
    <name evidence="6" type="ORF">VXC91_25585</name>
</gene>
<dbReference type="PANTHER" id="PTHR30136">
    <property type="entry name" value="HELIX-TURN-HELIX TRANSCRIPTIONAL REGULATOR, ICLR FAMILY"/>
    <property type="match status" value="1"/>
</dbReference>
<dbReference type="Gene3D" id="1.10.10.10">
    <property type="entry name" value="Winged helix-like DNA-binding domain superfamily/Winged helix DNA-binding domain"/>
    <property type="match status" value="1"/>
</dbReference>
<proteinExistence type="predicted"/>
<dbReference type="Gene3D" id="3.30.450.40">
    <property type="match status" value="1"/>
</dbReference>
<accession>A0ABU7FMD8</accession>
<feature type="domain" description="HTH iclR-type" evidence="4">
    <location>
        <begin position="4"/>
        <end position="65"/>
    </location>
</feature>
<keyword evidence="1" id="KW-0805">Transcription regulation</keyword>
<dbReference type="SMART" id="SM00346">
    <property type="entry name" value="HTH_ICLR"/>
    <property type="match status" value="1"/>
</dbReference>
<dbReference type="InterPro" id="IPR050707">
    <property type="entry name" value="HTH_MetabolicPath_Reg"/>
</dbReference>
<dbReference type="SUPFAM" id="SSF55781">
    <property type="entry name" value="GAF domain-like"/>
    <property type="match status" value="1"/>
</dbReference>
<dbReference type="PANTHER" id="PTHR30136:SF24">
    <property type="entry name" value="HTH-TYPE TRANSCRIPTIONAL REPRESSOR ALLR"/>
    <property type="match status" value="1"/>
</dbReference>
<evidence type="ECO:0000313" key="7">
    <source>
        <dbReference type="Proteomes" id="UP001333996"/>
    </source>
</evidence>